<dbReference type="AlphaFoldDB" id="A0A965ZKE8"/>
<dbReference type="Gene3D" id="2.120.10.30">
    <property type="entry name" value="TolB, C-terminal domain"/>
    <property type="match status" value="2"/>
</dbReference>
<evidence type="ECO:0000256" key="1">
    <source>
        <dbReference type="ARBA" id="ARBA00022737"/>
    </source>
</evidence>
<accession>A0A965ZKE8</accession>
<sequence length="226" mass="24318">MRLIRKISSSTVNVVFAGSLSEDYLDGTGTNAAFNWIGNMAIDKQDNIFLPDYDNKNNFRLRKITPNGVVSTLNLQDNTGYNSNGLPNSKALYSTAVDASGNIYVTANNNSLIKKVDPTGNVTVLAGGIFGFKDGKGTDARFNNILGMTCDATGNLWVSDCNNHAIRKITPDGTVTTIAGVGTKGFADGEGSKAFFNYPYGITVDNNGVVFVMDTGNNRVRKLEYK</sequence>
<gene>
    <name evidence="3" type="ORF">GSY63_19970</name>
</gene>
<dbReference type="Proteomes" id="UP000638732">
    <property type="component" value="Unassembled WGS sequence"/>
</dbReference>
<keyword evidence="1" id="KW-0677">Repeat</keyword>
<reference evidence="3" key="2">
    <citation type="submission" date="2020-10" db="EMBL/GenBank/DDBJ databases">
        <title>Mucilaginibacter sp. nov., isolated from soil.</title>
        <authorList>
            <person name="Jeon C.O."/>
        </authorList>
    </citation>
    <scope>NUCLEOTIDE SEQUENCE</scope>
    <source>
        <strain evidence="3">R11</strain>
    </source>
</reference>
<reference evidence="3" key="1">
    <citation type="submission" date="2020-01" db="EMBL/GenBank/DDBJ databases">
        <authorList>
            <person name="Seo Y.L."/>
        </authorList>
    </citation>
    <scope>NUCLEOTIDE SEQUENCE</scope>
    <source>
        <strain evidence="3">R11</strain>
    </source>
</reference>
<proteinExistence type="predicted"/>
<name>A0A965ZKE8_9SPHI</name>
<dbReference type="PANTHER" id="PTHR13833:SF71">
    <property type="entry name" value="NHL DOMAIN-CONTAINING PROTEIN"/>
    <property type="match status" value="1"/>
</dbReference>
<protein>
    <recommendedName>
        <fullName evidence="5">NHL repeat-containing protein</fullName>
    </recommendedName>
</protein>
<organism evidence="3 4">
    <name type="scientific">Mucilaginibacter agri</name>
    <dbReference type="NCBI Taxonomy" id="2695265"/>
    <lineage>
        <taxon>Bacteria</taxon>
        <taxon>Pseudomonadati</taxon>
        <taxon>Bacteroidota</taxon>
        <taxon>Sphingobacteriia</taxon>
        <taxon>Sphingobacteriales</taxon>
        <taxon>Sphingobacteriaceae</taxon>
        <taxon>Mucilaginibacter</taxon>
    </lineage>
</organism>
<dbReference type="SUPFAM" id="SSF101898">
    <property type="entry name" value="NHL repeat"/>
    <property type="match status" value="1"/>
</dbReference>
<evidence type="ECO:0000256" key="2">
    <source>
        <dbReference type="PROSITE-ProRule" id="PRU00504"/>
    </source>
</evidence>
<dbReference type="PROSITE" id="PS51125">
    <property type="entry name" value="NHL"/>
    <property type="match status" value="1"/>
</dbReference>
<dbReference type="Gene3D" id="2.40.10.500">
    <property type="match status" value="1"/>
</dbReference>
<dbReference type="InterPro" id="IPR001258">
    <property type="entry name" value="NHL_repeat"/>
</dbReference>
<feature type="repeat" description="NHL" evidence="2">
    <location>
        <begin position="131"/>
        <end position="172"/>
    </location>
</feature>
<dbReference type="PANTHER" id="PTHR13833">
    <property type="match status" value="1"/>
</dbReference>
<evidence type="ECO:0008006" key="5">
    <source>
        <dbReference type="Google" id="ProtNLM"/>
    </source>
</evidence>
<dbReference type="RefSeq" id="WP_166587595.1">
    <property type="nucleotide sequence ID" value="NZ_WWEO01000044.1"/>
</dbReference>
<evidence type="ECO:0000313" key="3">
    <source>
        <dbReference type="EMBL" id="NCD71653.1"/>
    </source>
</evidence>
<comment type="caution">
    <text evidence="3">The sequence shown here is derived from an EMBL/GenBank/DDBJ whole genome shotgun (WGS) entry which is preliminary data.</text>
</comment>
<dbReference type="InterPro" id="IPR011042">
    <property type="entry name" value="6-blade_b-propeller_TolB-like"/>
</dbReference>
<dbReference type="Pfam" id="PF01436">
    <property type="entry name" value="NHL"/>
    <property type="match status" value="1"/>
</dbReference>
<evidence type="ECO:0000313" key="4">
    <source>
        <dbReference type="Proteomes" id="UP000638732"/>
    </source>
</evidence>
<dbReference type="EMBL" id="WWEO01000044">
    <property type="protein sequence ID" value="NCD71653.1"/>
    <property type="molecule type" value="Genomic_DNA"/>
</dbReference>
<keyword evidence="4" id="KW-1185">Reference proteome</keyword>